<dbReference type="AlphaFoldDB" id="A0AAW2PWQ0"/>
<evidence type="ECO:0000313" key="1">
    <source>
        <dbReference type="EMBL" id="KAL0359926.1"/>
    </source>
</evidence>
<dbReference type="EMBL" id="JACGWK010000004">
    <property type="protein sequence ID" value="KAL0359926.1"/>
    <property type="molecule type" value="Genomic_DNA"/>
</dbReference>
<accession>A0AAW2PWQ0</accession>
<sequence length="79" mass="9336">MRYQMVEDKSVAKQTHEIINLGHALSDDEIKLPEKFLVMSIMDKFPKSWELWNDTKHQKGRLPLDDSMIAISIEKEHRN</sequence>
<reference evidence="1" key="2">
    <citation type="journal article" date="2024" name="Plant">
        <title>Genomic evolution and insights into agronomic trait innovations of Sesamum species.</title>
        <authorList>
            <person name="Miao H."/>
            <person name="Wang L."/>
            <person name="Qu L."/>
            <person name="Liu H."/>
            <person name="Sun Y."/>
            <person name="Le M."/>
            <person name="Wang Q."/>
            <person name="Wei S."/>
            <person name="Zheng Y."/>
            <person name="Lin W."/>
            <person name="Duan Y."/>
            <person name="Cao H."/>
            <person name="Xiong S."/>
            <person name="Wang X."/>
            <person name="Wei L."/>
            <person name="Li C."/>
            <person name="Ma Q."/>
            <person name="Ju M."/>
            <person name="Zhao R."/>
            <person name="Li G."/>
            <person name="Mu C."/>
            <person name="Tian Q."/>
            <person name="Mei H."/>
            <person name="Zhang T."/>
            <person name="Gao T."/>
            <person name="Zhang H."/>
        </authorList>
    </citation>
    <scope>NUCLEOTIDE SEQUENCE</scope>
    <source>
        <strain evidence="1">G01</strain>
    </source>
</reference>
<organism evidence="1">
    <name type="scientific">Sesamum angustifolium</name>
    <dbReference type="NCBI Taxonomy" id="2727405"/>
    <lineage>
        <taxon>Eukaryota</taxon>
        <taxon>Viridiplantae</taxon>
        <taxon>Streptophyta</taxon>
        <taxon>Embryophyta</taxon>
        <taxon>Tracheophyta</taxon>
        <taxon>Spermatophyta</taxon>
        <taxon>Magnoliopsida</taxon>
        <taxon>eudicotyledons</taxon>
        <taxon>Gunneridae</taxon>
        <taxon>Pentapetalae</taxon>
        <taxon>asterids</taxon>
        <taxon>lamiids</taxon>
        <taxon>Lamiales</taxon>
        <taxon>Pedaliaceae</taxon>
        <taxon>Sesamum</taxon>
    </lineage>
</organism>
<name>A0AAW2PWQ0_9LAMI</name>
<proteinExistence type="predicted"/>
<protein>
    <submittedName>
        <fullName evidence="1">Uncharacterized protein</fullName>
    </submittedName>
</protein>
<gene>
    <name evidence="1" type="ORF">Sangu_0842000</name>
</gene>
<comment type="caution">
    <text evidence="1">The sequence shown here is derived from an EMBL/GenBank/DDBJ whole genome shotgun (WGS) entry which is preliminary data.</text>
</comment>
<reference evidence="1" key="1">
    <citation type="submission" date="2020-06" db="EMBL/GenBank/DDBJ databases">
        <authorList>
            <person name="Li T."/>
            <person name="Hu X."/>
            <person name="Zhang T."/>
            <person name="Song X."/>
            <person name="Zhang H."/>
            <person name="Dai N."/>
            <person name="Sheng W."/>
            <person name="Hou X."/>
            <person name="Wei L."/>
        </authorList>
    </citation>
    <scope>NUCLEOTIDE SEQUENCE</scope>
    <source>
        <strain evidence="1">G01</strain>
        <tissue evidence="1">Leaf</tissue>
    </source>
</reference>